<evidence type="ECO:0000256" key="1">
    <source>
        <dbReference type="ARBA" id="ARBA00022452"/>
    </source>
</evidence>
<reference evidence="7 8" key="1">
    <citation type="submission" date="2023-07" db="EMBL/GenBank/DDBJ databases">
        <title>Sorghum-associated microbial communities from plants grown in Nebraska, USA.</title>
        <authorList>
            <person name="Schachtman D."/>
        </authorList>
    </citation>
    <scope>NUCLEOTIDE SEQUENCE [LARGE SCALE GENOMIC DNA]</scope>
    <source>
        <strain evidence="7 8">DS1607</strain>
    </source>
</reference>
<feature type="domain" description="Haemolysin activator HlyB C-terminal" evidence="5">
    <location>
        <begin position="217"/>
        <end position="527"/>
    </location>
</feature>
<keyword evidence="8" id="KW-1185">Reference proteome</keyword>
<dbReference type="InterPro" id="IPR005565">
    <property type="entry name" value="Hemolysn_activator_HlyB_C"/>
</dbReference>
<name>A0ABT9S2A8_9BURK</name>
<keyword evidence="4" id="KW-0732">Signal</keyword>
<sequence>MSISITEAGSSRSRLNLSILALLAAFPALPALAQGIAPPDAGQVLRDLRPSLENAPRGNITLALPADADTSADTGLRFHVREIRLQGMQQIDEATLHALVAPLEGGETTLGGLRQAAQRITQFYRQRGFIVARAFVPAQQLTDGVVTIAVLESSMASYRLDNRSTVRDDAMSRVVDAQSMQDQPIVADRMDRTLLLLADLPGVGNVNGDLKPGEKVGTSDLVIHAEPGKSIEGDFSVDNYGNRFTGQNRANAHLTFNNLNHAGDRLDLRGTGSNQDLLSGRAAYDMPLSGNGLRGGLALSSTRYELGREFANLDANGTARTASAYASYPLLRGINQNVWFAGSLEYRALRDRVGLISSQTDKQARVATLEAYGDLADSLGGGGYNTWRIAGTGGQLDIQTPAAEAIDAAGPRAAGGYGKLQLAASRLQSLPGDFTLAVQASGQVAHKNLDSSEKFVTGGAYGVRAYPQGEGVGDDGWLLNVELRRSIVPGLQASVFYDAGGARFSHDAYATGRNRETLRGYGFGLQGRWKEFYGQATIAWRDGQAPLTAPDRNPRLWLATGWRF</sequence>
<dbReference type="RefSeq" id="WP_307687844.1">
    <property type="nucleotide sequence ID" value="NZ_JAUSRO010000001.1"/>
</dbReference>
<evidence type="ECO:0000256" key="2">
    <source>
        <dbReference type="ARBA" id="ARBA00022692"/>
    </source>
</evidence>
<keyword evidence="1" id="KW-1134">Transmembrane beta strand</keyword>
<evidence type="ECO:0000256" key="3">
    <source>
        <dbReference type="ARBA" id="ARBA00023237"/>
    </source>
</evidence>
<dbReference type="Pfam" id="PF03865">
    <property type="entry name" value="ShlB"/>
    <property type="match status" value="1"/>
</dbReference>
<organism evidence="7 8">
    <name type="scientific">Variovorax ginsengisoli</name>
    <dbReference type="NCBI Taxonomy" id="363844"/>
    <lineage>
        <taxon>Bacteria</taxon>
        <taxon>Pseudomonadati</taxon>
        <taxon>Pseudomonadota</taxon>
        <taxon>Betaproteobacteria</taxon>
        <taxon>Burkholderiales</taxon>
        <taxon>Comamonadaceae</taxon>
        <taxon>Variovorax</taxon>
    </lineage>
</organism>
<dbReference type="EMBL" id="JAUSRO010000001">
    <property type="protein sequence ID" value="MDP9898023.1"/>
    <property type="molecule type" value="Genomic_DNA"/>
</dbReference>
<dbReference type="Gene3D" id="2.40.160.50">
    <property type="entry name" value="membrane protein fhac: a member of the omp85/tpsb transporter family"/>
    <property type="match status" value="1"/>
</dbReference>
<dbReference type="InterPro" id="IPR013686">
    <property type="entry name" value="Polypept-transport_assoc_ShlB"/>
</dbReference>
<dbReference type="InterPro" id="IPR051544">
    <property type="entry name" value="TPS_OM_transporter"/>
</dbReference>
<accession>A0ABT9S2A8</accession>
<feature type="domain" description="Polypeptide-transport-associated ShlB-type" evidence="6">
    <location>
        <begin position="78"/>
        <end position="152"/>
    </location>
</feature>
<dbReference type="PANTHER" id="PTHR34597:SF1">
    <property type="entry name" value="HEME_HEMOPEXIN TRANSPORTER PROTEIN HUXB"/>
    <property type="match status" value="1"/>
</dbReference>
<comment type="caution">
    <text evidence="7">The sequence shown here is derived from an EMBL/GenBank/DDBJ whole genome shotgun (WGS) entry which is preliminary data.</text>
</comment>
<evidence type="ECO:0000313" key="8">
    <source>
        <dbReference type="Proteomes" id="UP001226867"/>
    </source>
</evidence>
<evidence type="ECO:0000259" key="5">
    <source>
        <dbReference type="Pfam" id="PF03865"/>
    </source>
</evidence>
<dbReference type="PANTHER" id="PTHR34597">
    <property type="entry name" value="SLR1661 PROTEIN"/>
    <property type="match status" value="1"/>
</dbReference>
<proteinExistence type="predicted"/>
<feature type="chain" id="PRO_5045215079" evidence="4">
    <location>
        <begin position="34"/>
        <end position="564"/>
    </location>
</feature>
<protein>
    <submittedName>
        <fullName evidence="7">Hemolysin activation/secretion protein</fullName>
    </submittedName>
</protein>
<dbReference type="Gene3D" id="3.10.20.310">
    <property type="entry name" value="membrane protein fhac"/>
    <property type="match status" value="1"/>
</dbReference>
<keyword evidence="1" id="KW-0472">Membrane</keyword>
<evidence type="ECO:0000259" key="6">
    <source>
        <dbReference type="Pfam" id="PF08479"/>
    </source>
</evidence>
<evidence type="ECO:0000313" key="7">
    <source>
        <dbReference type="EMBL" id="MDP9898023.1"/>
    </source>
</evidence>
<keyword evidence="2" id="KW-0812">Transmembrane</keyword>
<feature type="signal peptide" evidence="4">
    <location>
        <begin position="1"/>
        <end position="33"/>
    </location>
</feature>
<gene>
    <name evidence="7" type="ORF">J2W36_000256</name>
</gene>
<dbReference type="Pfam" id="PF08479">
    <property type="entry name" value="POTRA_2"/>
    <property type="match status" value="1"/>
</dbReference>
<keyword evidence="3" id="KW-0998">Cell outer membrane</keyword>
<evidence type="ECO:0000256" key="4">
    <source>
        <dbReference type="SAM" id="SignalP"/>
    </source>
</evidence>
<dbReference type="Proteomes" id="UP001226867">
    <property type="component" value="Unassembled WGS sequence"/>
</dbReference>